<name>A0A1L3MVJ2_9BACI</name>
<gene>
    <name evidence="14" type="ORF">A9C19_17010</name>
</gene>
<evidence type="ECO:0000256" key="12">
    <source>
        <dbReference type="ARBA" id="ARBA00025324"/>
    </source>
</evidence>
<evidence type="ECO:0000256" key="8">
    <source>
        <dbReference type="ARBA" id="ARBA00023315"/>
    </source>
</evidence>
<evidence type="ECO:0000256" key="5">
    <source>
        <dbReference type="ARBA" id="ARBA00022729"/>
    </source>
</evidence>
<keyword evidence="8" id="KW-0012">Acyltransferase</keyword>
<keyword evidence="3" id="KW-0808">Transferase</keyword>
<evidence type="ECO:0000313" key="15">
    <source>
        <dbReference type="Proteomes" id="UP000181936"/>
    </source>
</evidence>
<reference evidence="14 15" key="1">
    <citation type="journal article" date="2016" name="Sci. Rep.">
        <title>Complete genome sequence and transcriptomic analysis of a novel marine strain Bacillus weihaiensis reveals the mechanism of brown algae degradation.</title>
        <authorList>
            <person name="Zhu Y."/>
            <person name="Chen P."/>
            <person name="Bao Y."/>
            <person name="Men Y."/>
            <person name="Zeng Y."/>
            <person name="Yang J."/>
            <person name="Sun J."/>
            <person name="Sun Y."/>
        </authorList>
    </citation>
    <scope>NUCLEOTIDE SEQUENCE [LARGE SCALE GENOMIC DNA]</scope>
    <source>
        <strain evidence="14 15">Alg07</strain>
    </source>
</reference>
<dbReference type="GO" id="GO:0016746">
    <property type="term" value="F:acyltransferase activity"/>
    <property type="evidence" value="ECO:0007669"/>
    <property type="project" value="UniProtKB-KW"/>
</dbReference>
<dbReference type="AlphaFoldDB" id="A0A1L3MVJ2"/>
<accession>A0A1L3MVJ2</accession>
<keyword evidence="4 13" id="KW-0812">Transmembrane</keyword>
<dbReference type="Proteomes" id="UP000181936">
    <property type="component" value="Chromosome"/>
</dbReference>
<keyword evidence="6 13" id="KW-1133">Transmembrane helix</keyword>
<organism evidence="14 15">
    <name type="scientific">Bacillus weihaiensis</name>
    <dbReference type="NCBI Taxonomy" id="1547283"/>
    <lineage>
        <taxon>Bacteria</taxon>
        <taxon>Bacillati</taxon>
        <taxon>Bacillota</taxon>
        <taxon>Bacilli</taxon>
        <taxon>Bacillales</taxon>
        <taxon>Bacillaceae</taxon>
        <taxon>Bacillus</taxon>
    </lineage>
</organism>
<dbReference type="InterPro" id="IPR044021">
    <property type="entry name" value="CrtO"/>
</dbReference>
<sequence length="156" mass="18231">MIGVTILILNVLLWFIIHTVGAYVPSRFSMETIERVRWLYPIRDWEMGVYKALKVKKWKEKVPDGGDWAPGGIKKNQINLRTQEGRNRFLLETKRAELSHWLQTLPAPIFFTFNEPTVGIIMILYALAFNLPFIAIQRFNRNRVMVPVTTRKLSNT</sequence>
<protein>
    <recommendedName>
        <fullName evidence="11">Glycosyl-4,4'-diaponeurosporenoate acyltransferase</fullName>
    </recommendedName>
</protein>
<proteinExistence type="inferred from homology"/>
<evidence type="ECO:0000256" key="10">
    <source>
        <dbReference type="ARBA" id="ARBA00023603"/>
    </source>
</evidence>
<dbReference type="EMBL" id="CP016020">
    <property type="protein sequence ID" value="APH06290.1"/>
    <property type="molecule type" value="Genomic_DNA"/>
</dbReference>
<keyword evidence="2" id="KW-1003">Cell membrane</keyword>
<keyword evidence="15" id="KW-1185">Reference proteome</keyword>
<comment type="subcellular location">
    <subcellularLocation>
        <location evidence="1">Cell membrane</location>
        <topology evidence="1">Single-pass membrane protein</topology>
    </subcellularLocation>
</comment>
<evidence type="ECO:0000256" key="2">
    <source>
        <dbReference type="ARBA" id="ARBA00022475"/>
    </source>
</evidence>
<dbReference type="KEGG" id="bwh:A9C19_17010"/>
<keyword evidence="5" id="KW-0732">Signal</keyword>
<dbReference type="STRING" id="1547283.A9C19_17010"/>
<feature type="transmembrane region" description="Helical" evidence="13">
    <location>
        <begin position="118"/>
        <end position="136"/>
    </location>
</feature>
<evidence type="ECO:0000256" key="13">
    <source>
        <dbReference type="SAM" id="Phobius"/>
    </source>
</evidence>
<keyword evidence="7 13" id="KW-0472">Membrane</keyword>
<dbReference type="Pfam" id="PF18927">
    <property type="entry name" value="CrtO"/>
    <property type="match status" value="1"/>
</dbReference>
<dbReference type="GO" id="GO:0005886">
    <property type="term" value="C:plasma membrane"/>
    <property type="evidence" value="ECO:0007669"/>
    <property type="project" value="UniProtKB-SubCell"/>
</dbReference>
<comment type="pathway">
    <text evidence="9">Carotenoid biosynthesis; staphyloxanthin biosynthesis; staphyloxanthin from farnesyl diphosphate: step 5/5.</text>
</comment>
<evidence type="ECO:0000256" key="9">
    <source>
        <dbReference type="ARBA" id="ARBA00023588"/>
    </source>
</evidence>
<evidence type="ECO:0000256" key="3">
    <source>
        <dbReference type="ARBA" id="ARBA00022679"/>
    </source>
</evidence>
<evidence type="ECO:0000256" key="6">
    <source>
        <dbReference type="ARBA" id="ARBA00022989"/>
    </source>
</evidence>
<evidence type="ECO:0000256" key="4">
    <source>
        <dbReference type="ARBA" id="ARBA00022692"/>
    </source>
</evidence>
<evidence type="ECO:0000256" key="1">
    <source>
        <dbReference type="ARBA" id="ARBA00004162"/>
    </source>
</evidence>
<comment type="function">
    <text evidence="12">Catalyzes the acylation of glycosyl-4,4'-diaponeurosporenoate, i.e. the esterification of glucose at the C6'' position with the carboxyl group of the C(15) fatty acid 12-methyltetradecanoic acid, to yield staphyloxanthin. This is the last step in the biosynthesis of this orange pigment, present in most staphylococci strains.</text>
</comment>
<dbReference type="UniPathway" id="UPA00029">
    <property type="reaction ID" value="UER00560"/>
</dbReference>
<evidence type="ECO:0000313" key="14">
    <source>
        <dbReference type="EMBL" id="APH06290.1"/>
    </source>
</evidence>
<comment type="similarity">
    <text evidence="10">Belongs to the acyltransferase CrtO family.</text>
</comment>
<evidence type="ECO:0000256" key="7">
    <source>
        <dbReference type="ARBA" id="ARBA00023136"/>
    </source>
</evidence>
<evidence type="ECO:0000256" key="11">
    <source>
        <dbReference type="ARBA" id="ARBA00023667"/>
    </source>
</evidence>